<dbReference type="SMART" id="SM00911">
    <property type="entry name" value="HWE_HK"/>
    <property type="match status" value="1"/>
</dbReference>
<comment type="catalytic activity">
    <reaction evidence="1">
        <text>ATP + protein L-histidine = ADP + protein N-phospho-L-histidine.</text>
        <dbReference type="EC" id="2.7.13.3"/>
    </reaction>
</comment>
<dbReference type="AlphaFoldDB" id="A0A429VDD6"/>
<keyword evidence="8" id="KW-0808">Transferase</keyword>
<dbReference type="GO" id="GO:0005524">
    <property type="term" value="F:ATP binding"/>
    <property type="evidence" value="ECO:0007669"/>
    <property type="project" value="UniProtKB-KW"/>
</dbReference>
<keyword evidence="7" id="KW-0288">FMN</keyword>
<dbReference type="GO" id="GO:0004673">
    <property type="term" value="F:protein histidine kinase activity"/>
    <property type="evidence" value="ECO:0007669"/>
    <property type="project" value="UniProtKB-EC"/>
</dbReference>
<dbReference type="InterPro" id="IPR036890">
    <property type="entry name" value="HATPase_C_sf"/>
</dbReference>
<accession>A0A429VDD6</accession>
<keyword evidence="14" id="KW-0843">Virulence</keyword>
<dbReference type="NCBIfam" id="TIGR00229">
    <property type="entry name" value="sensory_box"/>
    <property type="match status" value="1"/>
</dbReference>
<dbReference type="SUPFAM" id="SSF55874">
    <property type="entry name" value="ATPase domain of HSP90 chaperone/DNA topoisomerase II/histidine kinase"/>
    <property type="match status" value="1"/>
</dbReference>
<dbReference type="Gene3D" id="3.30.565.10">
    <property type="entry name" value="Histidine kinase-like ATPase, C-terminal domain"/>
    <property type="match status" value="1"/>
</dbReference>
<evidence type="ECO:0000313" key="17">
    <source>
        <dbReference type="EMBL" id="RST31842.1"/>
    </source>
</evidence>
<dbReference type="GO" id="GO:0009881">
    <property type="term" value="F:photoreceptor activity"/>
    <property type="evidence" value="ECO:0007669"/>
    <property type="project" value="UniProtKB-KW"/>
</dbReference>
<evidence type="ECO:0000256" key="13">
    <source>
        <dbReference type="ARBA" id="ARBA00022991"/>
    </source>
</evidence>
<organism evidence="17 18">
    <name type="scientific">Sphingomonas ginkgonis</name>
    <dbReference type="NCBI Taxonomy" id="2315330"/>
    <lineage>
        <taxon>Bacteria</taxon>
        <taxon>Pseudomonadati</taxon>
        <taxon>Pseudomonadota</taxon>
        <taxon>Alphaproteobacteria</taxon>
        <taxon>Sphingomonadales</taxon>
        <taxon>Sphingomonadaceae</taxon>
        <taxon>Sphingomonas</taxon>
    </lineage>
</organism>
<evidence type="ECO:0000256" key="9">
    <source>
        <dbReference type="ARBA" id="ARBA00022737"/>
    </source>
</evidence>
<dbReference type="Pfam" id="PF08448">
    <property type="entry name" value="PAS_4"/>
    <property type="match status" value="1"/>
</dbReference>
<name>A0A429VDD6_9SPHN</name>
<evidence type="ECO:0000256" key="14">
    <source>
        <dbReference type="ARBA" id="ARBA00023026"/>
    </source>
</evidence>
<keyword evidence="18" id="KW-1185">Reference proteome</keyword>
<dbReference type="PANTHER" id="PTHR41523">
    <property type="entry name" value="TWO-COMPONENT SYSTEM SENSOR PROTEIN"/>
    <property type="match status" value="1"/>
</dbReference>
<evidence type="ECO:0000256" key="7">
    <source>
        <dbReference type="ARBA" id="ARBA00022643"/>
    </source>
</evidence>
<feature type="domain" description="PAC" evidence="16">
    <location>
        <begin position="99"/>
        <end position="151"/>
    </location>
</feature>
<evidence type="ECO:0000256" key="3">
    <source>
        <dbReference type="ARBA" id="ARBA00022543"/>
    </source>
</evidence>
<sequence>MLDQGTSRNDEAEGLSALPLGSGDWSLEMLSAVLDQSSDCIKVIGPTGTLDFMNRNGRCAMHIDDFNSVAGLPWWELWPPESQSLVKDAVERVRRGENHRFEAYCPTAKGAPRWWEVSASPLRDGNGDLRGIISVSRNITERVRAHEIRDAAVEEIRHRLQNAYTLIGALVTATARGSDEREAFARETLERLQRLGAAQQMLLDPGRDGPVPLRTLVERLTRPFAPPGCDFTIATMPDCLLTEDSVRALALALGELGTNSSKYGAFGRGGSVTLSATLTGSELVLIWSERAASDRSAVAPPGSGKGLRLIERALQARGGRCEMTWIDDRLEARITLPND</sequence>
<dbReference type="SUPFAM" id="SSF55785">
    <property type="entry name" value="PYP-like sensor domain (PAS domain)"/>
    <property type="match status" value="1"/>
</dbReference>
<keyword evidence="3" id="KW-0600">Photoreceptor protein</keyword>
<keyword evidence="15" id="KW-0675">Receptor</keyword>
<dbReference type="EC" id="2.7.13.3" evidence="2"/>
<protein>
    <recommendedName>
        <fullName evidence="2">histidine kinase</fullName>
        <ecNumber evidence="2">2.7.13.3</ecNumber>
    </recommendedName>
</protein>
<dbReference type="InterPro" id="IPR000700">
    <property type="entry name" value="PAS-assoc_C"/>
</dbReference>
<evidence type="ECO:0000256" key="15">
    <source>
        <dbReference type="ARBA" id="ARBA00023170"/>
    </source>
</evidence>
<keyword evidence="4" id="KW-0597">Phosphoprotein</keyword>
<evidence type="ECO:0000259" key="16">
    <source>
        <dbReference type="PROSITE" id="PS50113"/>
    </source>
</evidence>
<keyword evidence="10" id="KW-0547">Nucleotide-binding</keyword>
<evidence type="ECO:0000256" key="6">
    <source>
        <dbReference type="ARBA" id="ARBA00022630"/>
    </source>
</evidence>
<dbReference type="InterPro" id="IPR001610">
    <property type="entry name" value="PAC"/>
</dbReference>
<evidence type="ECO:0000256" key="5">
    <source>
        <dbReference type="ARBA" id="ARBA00022606"/>
    </source>
</evidence>
<comment type="caution">
    <text evidence="17">The sequence shown here is derived from an EMBL/GenBank/DDBJ whole genome shotgun (WGS) entry which is preliminary data.</text>
</comment>
<evidence type="ECO:0000313" key="18">
    <source>
        <dbReference type="Proteomes" id="UP000274661"/>
    </source>
</evidence>
<keyword evidence="5" id="KW-0716">Sensory transduction</keyword>
<dbReference type="Proteomes" id="UP000274661">
    <property type="component" value="Unassembled WGS sequence"/>
</dbReference>
<keyword evidence="6" id="KW-0285">Flavoprotein</keyword>
<reference evidence="17 18" key="1">
    <citation type="submission" date="2018-12" db="EMBL/GenBank/DDBJ databases">
        <title>Sphingomonas sp. HMF7854 Genome sequencing and assembly.</title>
        <authorList>
            <person name="Cha I."/>
            <person name="Kang H."/>
            <person name="Kim H."/>
            <person name="Kang J."/>
            <person name="Joh K."/>
        </authorList>
    </citation>
    <scope>NUCLEOTIDE SEQUENCE [LARGE SCALE GENOMIC DNA]</scope>
    <source>
        <strain evidence="17 18">HMF7854</strain>
    </source>
</reference>
<evidence type="ECO:0000256" key="10">
    <source>
        <dbReference type="ARBA" id="ARBA00022741"/>
    </source>
</evidence>
<dbReference type="PROSITE" id="PS50113">
    <property type="entry name" value="PAC"/>
    <property type="match status" value="1"/>
</dbReference>
<evidence type="ECO:0000256" key="4">
    <source>
        <dbReference type="ARBA" id="ARBA00022553"/>
    </source>
</evidence>
<keyword evidence="13" id="KW-0157">Chromophore</keyword>
<keyword evidence="12" id="KW-0067">ATP-binding</keyword>
<dbReference type="Pfam" id="PF07536">
    <property type="entry name" value="HWE_HK"/>
    <property type="match status" value="1"/>
</dbReference>
<dbReference type="CDD" id="cd00130">
    <property type="entry name" value="PAS"/>
    <property type="match status" value="1"/>
</dbReference>
<dbReference type="InterPro" id="IPR011102">
    <property type="entry name" value="Sig_transdc_His_kinase_HWE"/>
</dbReference>
<proteinExistence type="predicted"/>
<keyword evidence="9" id="KW-0677">Repeat</keyword>
<dbReference type="SMART" id="SM00086">
    <property type="entry name" value="PAC"/>
    <property type="match status" value="1"/>
</dbReference>
<dbReference type="InterPro" id="IPR013656">
    <property type="entry name" value="PAS_4"/>
</dbReference>
<dbReference type="InterPro" id="IPR035965">
    <property type="entry name" value="PAS-like_dom_sf"/>
</dbReference>
<dbReference type="PANTHER" id="PTHR41523:SF8">
    <property type="entry name" value="ETHYLENE RESPONSE SENSOR PROTEIN"/>
    <property type="match status" value="1"/>
</dbReference>
<evidence type="ECO:0000256" key="11">
    <source>
        <dbReference type="ARBA" id="ARBA00022777"/>
    </source>
</evidence>
<dbReference type="OrthoDB" id="9760752at2"/>
<keyword evidence="11" id="KW-0418">Kinase</keyword>
<dbReference type="InterPro" id="IPR000014">
    <property type="entry name" value="PAS"/>
</dbReference>
<evidence type="ECO:0000256" key="12">
    <source>
        <dbReference type="ARBA" id="ARBA00022840"/>
    </source>
</evidence>
<evidence type="ECO:0000256" key="8">
    <source>
        <dbReference type="ARBA" id="ARBA00022679"/>
    </source>
</evidence>
<dbReference type="RefSeq" id="WP_126719782.1">
    <property type="nucleotide sequence ID" value="NZ_RWJF01000001.1"/>
</dbReference>
<gene>
    <name evidence="17" type="ORF">HMF7854_14105</name>
</gene>
<dbReference type="EMBL" id="RWJF01000001">
    <property type="protein sequence ID" value="RST31842.1"/>
    <property type="molecule type" value="Genomic_DNA"/>
</dbReference>
<evidence type="ECO:0000256" key="1">
    <source>
        <dbReference type="ARBA" id="ARBA00000085"/>
    </source>
</evidence>
<evidence type="ECO:0000256" key="2">
    <source>
        <dbReference type="ARBA" id="ARBA00012438"/>
    </source>
</evidence>
<dbReference type="Gene3D" id="3.30.450.20">
    <property type="entry name" value="PAS domain"/>
    <property type="match status" value="1"/>
</dbReference>